<keyword evidence="2" id="KW-0732">Signal</keyword>
<sequence length="113" mass="11919">MPRRLFSSAALLPLLICVLLMCGSGAEANANEGGTPKTVVLFAAGVTELADPASPSKKQKFESFSAPSLVYVDGVVVAFAEAHYTNSTEKSRTSALPRGGRRPTQRRGRRGAP</sequence>
<evidence type="ECO:0000256" key="2">
    <source>
        <dbReference type="SAM" id="SignalP"/>
    </source>
</evidence>
<dbReference type="Gene3D" id="2.120.10.10">
    <property type="match status" value="1"/>
</dbReference>
<feature type="compositionally biased region" description="Basic residues" evidence="1">
    <location>
        <begin position="99"/>
        <end position="113"/>
    </location>
</feature>
<dbReference type="RefSeq" id="XP_029224033.1">
    <property type="nucleotide sequence ID" value="XM_029375948.1"/>
</dbReference>
<dbReference type="AlphaFoldDB" id="A0A422N1S2"/>
<evidence type="ECO:0000313" key="4">
    <source>
        <dbReference type="Proteomes" id="UP000284403"/>
    </source>
</evidence>
<evidence type="ECO:0000313" key="3">
    <source>
        <dbReference type="EMBL" id="RNE99411.1"/>
    </source>
</evidence>
<name>A0A422N1S2_9TRYP</name>
<feature type="signal peptide" evidence="2">
    <location>
        <begin position="1"/>
        <end position="28"/>
    </location>
</feature>
<evidence type="ECO:0000256" key="1">
    <source>
        <dbReference type="SAM" id="MobiDB-lite"/>
    </source>
</evidence>
<dbReference type="InterPro" id="IPR036278">
    <property type="entry name" value="Sialidase_sf"/>
</dbReference>
<gene>
    <name evidence="3" type="ORF">Tco025E_09122</name>
</gene>
<feature type="region of interest" description="Disordered" evidence="1">
    <location>
        <begin position="85"/>
        <end position="113"/>
    </location>
</feature>
<dbReference type="GeneID" id="40322733"/>
<organism evidence="3 4">
    <name type="scientific">Trypanosoma conorhini</name>
    <dbReference type="NCBI Taxonomy" id="83891"/>
    <lineage>
        <taxon>Eukaryota</taxon>
        <taxon>Discoba</taxon>
        <taxon>Euglenozoa</taxon>
        <taxon>Kinetoplastea</taxon>
        <taxon>Metakinetoplastina</taxon>
        <taxon>Trypanosomatida</taxon>
        <taxon>Trypanosomatidae</taxon>
        <taxon>Trypanosoma</taxon>
    </lineage>
</organism>
<protein>
    <submittedName>
        <fullName evidence="3">Trans-sialidase</fullName>
    </submittedName>
</protein>
<dbReference type="Proteomes" id="UP000284403">
    <property type="component" value="Unassembled WGS sequence"/>
</dbReference>
<reference evidence="3 4" key="1">
    <citation type="journal article" date="2018" name="BMC Genomics">
        <title>Genomic comparison of Trypanosoma conorhini and Trypanosoma rangeli to Trypanosoma cruzi strains of high and low virulence.</title>
        <authorList>
            <person name="Bradwell K.R."/>
            <person name="Koparde V.N."/>
            <person name="Matveyev A.V."/>
            <person name="Serrano M.G."/>
            <person name="Alves J.M."/>
            <person name="Parikh H."/>
            <person name="Huang B."/>
            <person name="Lee V."/>
            <person name="Espinosa-Alvarez O."/>
            <person name="Ortiz P.A."/>
            <person name="Costa-Martins A.G."/>
            <person name="Teixeira M.M."/>
            <person name="Buck G.A."/>
        </authorList>
    </citation>
    <scope>NUCLEOTIDE SEQUENCE [LARGE SCALE GENOMIC DNA]</scope>
    <source>
        <strain evidence="3 4">025E</strain>
    </source>
</reference>
<dbReference type="EMBL" id="MKKU01000959">
    <property type="protein sequence ID" value="RNE99411.1"/>
    <property type="molecule type" value="Genomic_DNA"/>
</dbReference>
<keyword evidence="4" id="KW-1185">Reference proteome</keyword>
<comment type="caution">
    <text evidence="3">The sequence shown here is derived from an EMBL/GenBank/DDBJ whole genome shotgun (WGS) entry which is preliminary data.</text>
</comment>
<feature type="chain" id="PRO_5019536971" evidence="2">
    <location>
        <begin position="29"/>
        <end position="113"/>
    </location>
</feature>
<proteinExistence type="predicted"/>
<dbReference type="SUPFAM" id="SSF50939">
    <property type="entry name" value="Sialidases"/>
    <property type="match status" value="1"/>
</dbReference>
<accession>A0A422N1S2</accession>